<gene>
    <name evidence="2" type="ordered locus">Sgly_2045</name>
</gene>
<dbReference type="RefSeq" id="WP_013625205.1">
    <property type="nucleotide sequence ID" value="NC_015172.1"/>
</dbReference>
<keyword evidence="3" id="KW-1185">Reference proteome</keyword>
<dbReference type="OrthoDB" id="82335at2"/>
<proteinExistence type="predicted"/>
<evidence type="ECO:0008006" key="4">
    <source>
        <dbReference type="Google" id="ProtNLM"/>
    </source>
</evidence>
<protein>
    <recommendedName>
        <fullName evidence="4">TM2 domain-containing protein</fullName>
    </recommendedName>
</protein>
<dbReference type="Proteomes" id="UP000007488">
    <property type="component" value="Chromosome"/>
</dbReference>
<keyword evidence="1" id="KW-0472">Membrane</keyword>
<feature type="transmembrane region" description="Helical" evidence="1">
    <location>
        <begin position="30"/>
        <end position="52"/>
    </location>
</feature>
<evidence type="ECO:0000313" key="3">
    <source>
        <dbReference type="Proteomes" id="UP000007488"/>
    </source>
</evidence>
<feature type="transmembrane region" description="Helical" evidence="1">
    <location>
        <begin position="58"/>
        <end position="76"/>
    </location>
</feature>
<evidence type="ECO:0000313" key="2">
    <source>
        <dbReference type="EMBL" id="ADY56338.1"/>
    </source>
</evidence>
<sequence>MKKKSKLITFMLSFIPGLGHIYLELIPRGLVFLTATGFVFAMSMLFSIVNFFNAPLPLIAVPVIWLAALVDSFVLVDKINRRALEPTGLDAGDSPVDLTGEFIFENRKILALVFSVIPGAGHMYLGLMEKGLNLMAGFFLTLYLNDFLHLSFLLMFAPLLWFYSVFDVLHKFSDPVIEEKQKVFFTELWKDHQMADNWAKVAGIVLIALGGIMIFDKIVMPQIGLWLSEQIKEYLRTGIIALLFIGGGIKLLMGSKVKAAPNITGMAKIPANEAAEPNIEEQKEKF</sequence>
<dbReference type="STRING" id="645991.Sgly_2045"/>
<dbReference type="eggNOG" id="ENOG50331RK">
    <property type="taxonomic scope" value="Bacteria"/>
</dbReference>
<feature type="transmembrane region" description="Helical" evidence="1">
    <location>
        <begin position="147"/>
        <end position="166"/>
    </location>
</feature>
<name>F0T1J7_SYNGF</name>
<keyword evidence="1" id="KW-1133">Transmembrane helix</keyword>
<feature type="transmembrane region" description="Helical" evidence="1">
    <location>
        <begin position="109"/>
        <end position="127"/>
    </location>
</feature>
<dbReference type="KEGG" id="sgy:Sgly_2045"/>
<organism evidence="2 3">
    <name type="scientific">Syntrophobotulus glycolicus (strain DSM 8271 / FlGlyR)</name>
    <dbReference type="NCBI Taxonomy" id="645991"/>
    <lineage>
        <taxon>Bacteria</taxon>
        <taxon>Bacillati</taxon>
        <taxon>Bacillota</taxon>
        <taxon>Clostridia</taxon>
        <taxon>Eubacteriales</taxon>
        <taxon>Desulfitobacteriaceae</taxon>
        <taxon>Syntrophobotulus</taxon>
    </lineage>
</organism>
<evidence type="ECO:0000256" key="1">
    <source>
        <dbReference type="SAM" id="Phobius"/>
    </source>
</evidence>
<dbReference type="HOGENOM" id="CLU_053323_0_0_9"/>
<feature type="transmembrane region" description="Helical" evidence="1">
    <location>
        <begin position="198"/>
        <end position="215"/>
    </location>
</feature>
<accession>F0T1J7</accession>
<reference evidence="3" key="2">
    <citation type="submission" date="2011-02" db="EMBL/GenBank/DDBJ databases">
        <title>The complete genome of Syntrophobotulus glycolicus DSM 8271.</title>
        <authorList>
            <person name="Lucas S."/>
            <person name="Copeland A."/>
            <person name="Lapidus A."/>
            <person name="Bruce D."/>
            <person name="Goodwin L."/>
            <person name="Pitluck S."/>
            <person name="Kyrpides N."/>
            <person name="Mavromatis K."/>
            <person name="Pagani I."/>
            <person name="Ivanova N."/>
            <person name="Mikhailova N."/>
            <person name="Chertkov O."/>
            <person name="Held B."/>
            <person name="Detter J.C."/>
            <person name="Tapia R."/>
            <person name="Han C."/>
            <person name="Land M."/>
            <person name="Hauser L."/>
            <person name="Markowitz V."/>
            <person name="Cheng J.-F."/>
            <person name="Hugenholtz P."/>
            <person name="Woyke T."/>
            <person name="Wu D."/>
            <person name="Spring S."/>
            <person name="Schroeder M."/>
            <person name="Brambilla E."/>
            <person name="Klenk H.-P."/>
            <person name="Eisen J.A."/>
        </authorList>
    </citation>
    <scope>NUCLEOTIDE SEQUENCE [LARGE SCALE GENOMIC DNA]</scope>
    <source>
        <strain evidence="3">DSM 8271 / FlGlyR</strain>
    </source>
</reference>
<keyword evidence="1" id="KW-0812">Transmembrane</keyword>
<dbReference type="AlphaFoldDB" id="F0T1J7"/>
<feature type="transmembrane region" description="Helical" evidence="1">
    <location>
        <begin position="235"/>
        <end position="253"/>
    </location>
</feature>
<reference evidence="2 3" key="1">
    <citation type="journal article" date="2011" name="Stand. Genomic Sci.">
        <title>Complete genome sequence of Syntrophobotulus glycolicus type strain (FlGlyR).</title>
        <authorList>
            <person name="Han C."/>
            <person name="Mwirichia R."/>
            <person name="Chertkov O."/>
            <person name="Held B."/>
            <person name="Lapidus A."/>
            <person name="Nolan M."/>
            <person name="Lucas S."/>
            <person name="Hammon N."/>
            <person name="Deshpande S."/>
            <person name="Cheng J.F."/>
            <person name="Tapia R."/>
            <person name="Goodwin L."/>
            <person name="Pitluck S."/>
            <person name="Huntemann M."/>
            <person name="Liolios K."/>
            <person name="Ivanova N."/>
            <person name="Pagani I."/>
            <person name="Mavromatis K."/>
            <person name="Ovchinikova G."/>
            <person name="Pati A."/>
            <person name="Chen A."/>
            <person name="Palaniappan K."/>
            <person name="Land M."/>
            <person name="Hauser L."/>
            <person name="Brambilla E.M."/>
            <person name="Rohde M."/>
            <person name="Spring S."/>
            <person name="Sikorski J."/>
            <person name="Goker M."/>
            <person name="Woyke T."/>
            <person name="Bristow J."/>
            <person name="Eisen J.A."/>
            <person name="Markowitz V."/>
            <person name="Hugenholtz P."/>
            <person name="Kyrpides N.C."/>
            <person name="Klenk H.P."/>
            <person name="Detter J.C."/>
        </authorList>
    </citation>
    <scope>NUCLEOTIDE SEQUENCE [LARGE SCALE GENOMIC DNA]</scope>
    <source>
        <strain evidence="3">DSM 8271 / FlGlyR</strain>
    </source>
</reference>
<dbReference type="EMBL" id="CP002547">
    <property type="protein sequence ID" value="ADY56338.1"/>
    <property type="molecule type" value="Genomic_DNA"/>
</dbReference>